<dbReference type="InterPro" id="IPR000008">
    <property type="entry name" value="C2_dom"/>
</dbReference>
<dbReference type="Gene3D" id="2.60.40.150">
    <property type="entry name" value="C2 domain"/>
    <property type="match status" value="1"/>
</dbReference>
<dbReference type="EMBL" id="LGRX02033703">
    <property type="protein sequence ID" value="KAK3240241.1"/>
    <property type="molecule type" value="Genomic_DNA"/>
</dbReference>
<keyword evidence="2" id="KW-0812">Transmembrane</keyword>
<evidence type="ECO:0000259" key="3">
    <source>
        <dbReference type="PROSITE" id="PS50004"/>
    </source>
</evidence>
<feature type="transmembrane region" description="Helical" evidence="2">
    <location>
        <begin position="289"/>
        <end position="310"/>
    </location>
</feature>
<proteinExistence type="predicted"/>
<name>A0AAE0BPA2_9CHLO</name>
<evidence type="ECO:0000313" key="4">
    <source>
        <dbReference type="EMBL" id="KAK3240241.1"/>
    </source>
</evidence>
<protein>
    <recommendedName>
        <fullName evidence="3">C2 domain-containing protein</fullName>
    </recommendedName>
</protein>
<feature type="domain" description="C2" evidence="3">
    <location>
        <begin position="1"/>
        <end position="117"/>
    </location>
</feature>
<sequence>MAGAPGGVLQVKVLTASGKVDGASVWEKSDFEAYVKVEMRGTDETSKARTTAVKNADGHLLFNEVLNLSVPAGAEEVRLKICKERKTIFGVGGNSVMANAGIYLRDLLRFVPIEKQFNLFKPSDKNEGGSVRLYFDLVKNGSGAGPTAAPAVAEMPEAPKTEEPVTVVAAPAAAPAEPIVESPKVEPAVVTLAPELVPTPEPVPAPQPVAVAAPVVVENVPDEDVGVKIVHEAIDEVKKQEFQANVAAKKIQKEFRISKARSEVPSDTADVSADSPTENPRNSKEGSGIFRKLVVGVIFGGAVFGITRIAEDNKRKKRRSKSLKRR</sequence>
<feature type="region of interest" description="Disordered" evidence="1">
    <location>
        <begin position="259"/>
        <end position="286"/>
    </location>
</feature>
<keyword evidence="5" id="KW-1185">Reference proteome</keyword>
<gene>
    <name evidence="4" type="ORF">CYMTET_49907</name>
</gene>
<accession>A0AAE0BPA2</accession>
<comment type="caution">
    <text evidence="4">The sequence shown here is derived from an EMBL/GenBank/DDBJ whole genome shotgun (WGS) entry which is preliminary data.</text>
</comment>
<organism evidence="4 5">
    <name type="scientific">Cymbomonas tetramitiformis</name>
    <dbReference type="NCBI Taxonomy" id="36881"/>
    <lineage>
        <taxon>Eukaryota</taxon>
        <taxon>Viridiplantae</taxon>
        <taxon>Chlorophyta</taxon>
        <taxon>Pyramimonadophyceae</taxon>
        <taxon>Pyramimonadales</taxon>
        <taxon>Pyramimonadaceae</taxon>
        <taxon>Cymbomonas</taxon>
    </lineage>
</organism>
<keyword evidence="2" id="KW-0472">Membrane</keyword>
<evidence type="ECO:0000256" key="1">
    <source>
        <dbReference type="SAM" id="MobiDB-lite"/>
    </source>
</evidence>
<evidence type="ECO:0000256" key="2">
    <source>
        <dbReference type="SAM" id="Phobius"/>
    </source>
</evidence>
<dbReference type="SUPFAM" id="SSF49562">
    <property type="entry name" value="C2 domain (Calcium/lipid-binding domain, CaLB)"/>
    <property type="match status" value="1"/>
</dbReference>
<dbReference type="Pfam" id="PF00168">
    <property type="entry name" value="C2"/>
    <property type="match status" value="1"/>
</dbReference>
<keyword evidence="2" id="KW-1133">Transmembrane helix</keyword>
<dbReference type="InterPro" id="IPR035892">
    <property type="entry name" value="C2_domain_sf"/>
</dbReference>
<dbReference type="Proteomes" id="UP001190700">
    <property type="component" value="Unassembled WGS sequence"/>
</dbReference>
<dbReference type="AlphaFoldDB" id="A0AAE0BPA2"/>
<reference evidence="4 5" key="1">
    <citation type="journal article" date="2015" name="Genome Biol. Evol.">
        <title>Comparative Genomics of a Bacterivorous Green Alga Reveals Evolutionary Causalities and Consequences of Phago-Mixotrophic Mode of Nutrition.</title>
        <authorList>
            <person name="Burns J.A."/>
            <person name="Paasch A."/>
            <person name="Narechania A."/>
            <person name="Kim E."/>
        </authorList>
    </citation>
    <scope>NUCLEOTIDE SEQUENCE [LARGE SCALE GENOMIC DNA]</scope>
    <source>
        <strain evidence="4 5">PLY_AMNH</strain>
    </source>
</reference>
<evidence type="ECO:0000313" key="5">
    <source>
        <dbReference type="Proteomes" id="UP001190700"/>
    </source>
</evidence>
<dbReference type="PROSITE" id="PS50004">
    <property type="entry name" value="C2"/>
    <property type="match status" value="1"/>
</dbReference>